<keyword evidence="2" id="KW-0288">FMN</keyword>
<feature type="domain" description="Luciferase-like" evidence="5">
    <location>
        <begin position="3"/>
        <end position="242"/>
    </location>
</feature>
<keyword evidence="3" id="KW-0560">Oxidoreductase</keyword>
<dbReference type="GO" id="GO:0008726">
    <property type="term" value="F:alkanesulfonate monooxygenase activity"/>
    <property type="evidence" value="ECO:0007669"/>
    <property type="project" value="TreeGrafter"/>
</dbReference>
<name>A0A6J6HB03_9ZZZZ</name>
<evidence type="ECO:0000313" key="9">
    <source>
        <dbReference type="EMBL" id="CAB4610617.1"/>
    </source>
</evidence>
<dbReference type="PANTHER" id="PTHR42847:SF4">
    <property type="entry name" value="ALKANESULFONATE MONOOXYGENASE-RELATED"/>
    <property type="match status" value="1"/>
</dbReference>
<dbReference type="InterPro" id="IPR019921">
    <property type="entry name" value="Lucif-like_OxRdtase_Rv2161c"/>
</dbReference>
<dbReference type="EMBL" id="CAFBRD010000001">
    <property type="protein sequence ID" value="CAB5072634.1"/>
    <property type="molecule type" value="Genomic_DNA"/>
</dbReference>
<evidence type="ECO:0000313" key="10">
    <source>
        <dbReference type="EMBL" id="CAB4692001.1"/>
    </source>
</evidence>
<dbReference type="EMBL" id="CAEZVC010000001">
    <property type="protein sequence ID" value="CAB4610617.1"/>
    <property type="molecule type" value="Genomic_DNA"/>
</dbReference>
<keyword evidence="4" id="KW-0503">Monooxygenase</keyword>
<dbReference type="EMBL" id="CAEUNJ010000064">
    <property type="protein sequence ID" value="CAB4372282.1"/>
    <property type="molecule type" value="Genomic_DNA"/>
</dbReference>
<evidence type="ECO:0000256" key="2">
    <source>
        <dbReference type="ARBA" id="ARBA00022643"/>
    </source>
</evidence>
<sequence>MKFAYYFPGRWYPPNASLLSGAAHRELARAAEAFGFDAVSLDEHPAPSDRWRESPGGHDALDPFVGLAGVAAATERIKLLTYLAVLPYRNPFLLAKAAATLDLMSDGRLILGVGTGYLKSEFVALGIDFDERNALFDESMSILSQAWTGQPITHEGRHFSARGTVMQPRPSQVPGPPLWIGGNSALTRRRVVERAQGWLPMPQKRIPGSVHRTPPLENLDDLRILIEDVRSKAEAIGRTEPIDIGHSNRDAPSEPKRAVEWIQEAESIGVTWLIVNGQGETLPEAIDFISSFGEEVIRSHATSDSETTQH</sequence>
<dbReference type="AlphaFoldDB" id="A0A6J6HB03"/>
<dbReference type="InterPro" id="IPR036661">
    <property type="entry name" value="Luciferase-like_sf"/>
</dbReference>
<accession>A0A6J6HB03</accession>
<reference evidence="9" key="1">
    <citation type="submission" date="2020-05" db="EMBL/GenBank/DDBJ databases">
        <authorList>
            <person name="Chiriac C."/>
            <person name="Salcher M."/>
            <person name="Ghai R."/>
            <person name="Kavagutti S V."/>
        </authorList>
    </citation>
    <scope>NUCLEOTIDE SEQUENCE</scope>
</reference>
<evidence type="ECO:0000256" key="1">
    <source>
        <dbReference type="ARBA" id="ARBA00022630"/>
    </source>
</evidence>
<evidence type="ECO:0000256" key="4">
    <source>
        <dbReference type="ARBA" id="ARBA00023033"/>
    </source>
</evidence>
<evidence type="ECO:0000313" key="6">
    <source>
        <dbReference type="EMBL" id="CAB4329523.1"/>
    </source>
</evidence>
<dbReference type="PANTHER" id="PTHR42847">
    <property type="entry name" value="ALKANESULFONATE MONOOXYGENASE"/>
    <property type="match status" value="1"/>
</dbReference>
<dbReference type="SUPFAM" id="SSF51679">
    <property type="entry name" value="Bacterial luciferase-like"/>
    <property type="match status" value="1"/>
</dbReference>
<dbReference type="Gene3D" id="3.20.20.30">
    <property type="entry name" value="Luciferase-like domain"/>
    <property type="match status" value="1"/>
</dbReference>
<dbReference type="EMBL" id="CAEZTY010000001">
    <property type="protein sequence ID" value="CAB4574228.1"/>
    <property type="molecule type" value="Genomic_DNA"/>
</dbReference>
<evidence type="ECO:0000313" key="12">
    <source>
        <dbReference type="EMBL" id="CAB5072634.1"/>
    </source>
</evidence>
<dbReference type="InterPro" id="IPR050172">
    <property type="entry name" value="SsuD_RutA_monooxygenase"/>
</dbReference>
<dbReference type="EMBL" id="CAESAL010000001">
    <property type="protein sequence ID" value="CAB4329523.1"/>
    <property type="molecule type" value="Genomic_DNA"/>
</dbReference>
<evidence type="ECO:0000259" key="5">
    <source>
        <dbReference type="Pfam" id="PF00296"/>
    </source>
</evidence>
<dbReference type="EMBL" id="CAFBNJ010000001">
    <property type="protein sequence ID" value="CAB4938520.1"/>
    <property type="molecule type" value="Genomic_DNA"/>
</dbReference>
<evidence type="ECO:0000256" key="3">
    <source>
        <dbReference type="ARBA" id="ARBA00023002"/>
    </source>
</evidence>
<dbReference type="EMBL" id="CAEZXY010000001">
    <property type="protein sequence ID" value="CAB4692001.1"/>
    <property type="molecule type" value="Genomic_DNA"/>
</dbReference>
<dbReference type="Pfam" id="PF00296">
    <property type="entry name" value="Bac_luciferase"/>
    <property type="match status" value="1"/>
</dbReference>
<evidence type="ECO:0000313" key="7">
    <source>
        <dbReference type="EMBL" id="CAB4372282.1"/>
    </source>
</evidence>
<dbReference type="NCBIfam" id="TIGR03619">
    <property type="entry name" value="F420_Rv2161c"/>
    <property type="match status" value="1"/>
</dbReference>
<gene>
    <name evidence="8" type="ORF">UFOPK1762_00026</name>
    <name evidence="9" type="ORF">UFOPK1906_00005</name>
    <name evidence="10" type="ORF">UFOPK2624_00032</name>
    <name evidence="6" type="ORF">UFOPK3331_00042</name>
    <name evidence="11" type="ORF">UFOPK3785_00010</name>
    <name evidence="7" type="ORF">UFOPK4201_01383</name>
    <name evidence="12" type="ORF">UFOPK4371_00042</name>
</gene>
<organism evidence="9">
    <name type="scientific">freshwater metagenome</name>
    <dbReference type="NCBI Taxonomy" id="449393"/>
    <lineage>
        <taxon>unclassified sequences</taxon>
        <taxon>metagenomes</taxon>
        <taxon>ecological metagenomes</taxon>
    </lineage>
</organism>
<keyword evidence="1" id="KW-0285">Flavoprotein</keyword>
<evidence type="ECO:0000313" key="8">
    <source>
        <dbReference type="EMBL" id="CAB4574228.1"/>
    </source>
</evidence>
<dbReference type="GO" id="GO:0046306">
    <property type="term" value="P:alkanesulfonate catabolic process"/>
    <property type="evidence" value="ECO:0007669"/>
    <property type="project" value="TreeGrafter"/>
</dbReference>
<dbReference type="InterPro" id="IPR011251">
    <property type="entry name" value="Luciferase-like_dom"/>
</dbReference>
<protein>
    <submittedName>
        <fullName evidence="9">Unannotated protein</fullName>
    </submittedName>
</protein>
<evidence type="ECO:0000313" key="11">
    <source>
        <dbReference type="EMBL" id="CAB4938520.1"/>
    </source>
</evidence>
<proteinExistence type="predicted"/>